<accession>A0A160T9Y1</accession>
<evidence type="ECO:0000313" key="6">
    <source>
        <dbReference type="EMBL" id="CUS41045.1"/>
    </source>
</evidence>
<evidence type="ECO:0000256" key="4">
    <source>
        <dbReference type="ARBA" id="ARBA00022519"/>
    </source>
</evidence>
<name>A0A160T9Y1_9ZZZZ</name>
<dbReference type="InterPro" id="IPR044527">
    <property type="entry name" value="NrtA/CpmA_ABC-bd_dom"/>
</dbReference>
<protein>
    <submittedName>
        <fullName evidence="6">Nitrate ABC transporter, nitrate-binding protein</fullName>
    </submittedName>
</protein>
<dbReference type="CDD" id="cd13553">
    <property type="entry name" value="PBP2_NrtA_CpmA_like"/>
    <property type="match status" value="1"/>
</dbReference>
<comment type="subcellular location">
    <subcellularLocation>
        <location evidence="1">Endomembrane system</location>
    </subcellularLocation>
</comment>
<dbReference type="Gene3D" id="3.40.190.10">
    <property type="entry name" value="Periplasmic binding protein-like II"/>
    <property type="match status" value="2"/>
</dbReference>
<dbReference type="PANTHER" id="PTHR30024:SF43">
    <property type="entry name" value="BLL4572 PROTEIN"/>
    <property type="match status" value="1"/>
</dbReference>
<keyword evidence="3" id="KW-1003">Cell membrane</keyword>
<evidence type="ECO:0000256" key="2">
    <source>
        <dbReference type="ARBA" id="ARBA00022448"/>
    </source>
</evidence>
<proteinExistence type="predicted"/>
<dbReference type="EMBL" id="CZQC01000034">
    <property type="protein sequence ID" value="CUS41045.1"/>
    <property type="molecule type" value="Genomic_DNA"/>
</dbReference>
<evidence type="ECO:0000256" key="1">
    <source>
        <dbReference type="ARBA" id="ARBA00004308"/>
    </source>
</evidence>
<gene>
    <name evidence="6" type="ORF">MGWOODY_Tha1936</name>
</gene>
<dbReference type="GO" id="GO:0012505">
    <property type="term" value="C:endomembrane system"/>
    <property type="evidence" value="ECO:0007669"/>
    <property type="project" value="UniProtKB-SubCell"/>
</dbReference>
<sequence>MIEQQAMTKNNVATSGLEQPNLKIGYMPLSDSLPLLVADEMGFFAREGLSVELQQEVSWANIRDKVLVGHLDAAQMLAPMLLATHLGIGGLRKPMQTAFAMGLNGNAFTISNNLAAELAATDIHDISGNAKQALDALKTVISQRKTENKPTLIFAIVFPFSIHNFLLRDWLASAGINPDSDVQLVVLPPSQMVDHLALQHIDGFFAGAPWNTVAIQRGVGECLVSGPDLWSNAPDKVLGTTQQWANDNPNTLNSMIRALYQACAWADANRDDAAKLLAKHIHLPVDAVQPALSGKFVYRKRQPATQVDDMLVFNRYHANYPWPEHGQWFLSQMQRWGWAADNLDNDAIVNECYATATYRAALADQALPPTSHQLRFDIQQAWELDDTAMGATGFKYR</sequence>
<dbReference type="Pfam" id="PF13379">
    <property type="entry name" value="NMT1_2"/>
    <property type="match status" value="1"/>
</dbReference>
<evidence type="ECO:0000256" key="3">
    <source>
        <dbReference type="ARBA" id="ARBA00022475"/>
    </source>
</evidence>
<keyword evidence="4" id="KW-0997">Cell inner membrane</keyword>
<dbReference type="PANTHER" id="PTHR30024">
    <property type="entry name" value="ALIPHATIC SULFONATES-BINDING PROTEIN-RELATED"/>
    <property type="match status" value="1"/>
</dbReference>
<organism evidence="6">
    <name type="scientific">hydrothermal vent metagenome</name>
    <dbReference type="NCBI Taxonomy" id="652676"/>
    <lineage>
        <taxon>unclassified sequences</taxon>
        <taxon>metagenomes</taxon>
        <taxon>ecological metagenomes</taxon>
    </lineage>
</organism>
<reference evidence="6" key="1">
    <citation type="submission" date="2015-10" db="EMBL/GenBank/DDBJ databases">
        <authorList>
            <person name="Gilbert D.G."/>
        </authorList>
    </citation>
    <scope>NUCLEOTIDE SEQUENCE</scope>
</reference>
<dbReference type="SUPFAM" id="SSF53850">
    <property type="entry name" value="Periplasmic binding protein-like II"/>
    <property type="match status" value="1"/>
</dbReference>
<keyword evidence="5" id="KW-0472">Membrane</keyword>
<dbReference type="AlphaFoldDB" id="A0A160T9Y1"/>
<evidence type="ECO:0000256" key="5">
    <source>
        <dbReference type="ARBA" id="ARBA00023136"/>
    </source>
</evidence>
<keyword evidence="2" id="KW-0813">Transport</keyword>